<dbReference type="Gene3D" id="2.40.30.170">
    <property type="match status" value="1"/>
</dbReference>
<dbReference type="OrthoDB" id="9806939at2"/>
<dbReference type="Gene3D" id="2.40.50.100">
    <property type="match status" value="1"/>
</dbReference>
<organism evidence="3 4">
    <name type="scientific">Desulfocapsa sulfexigens (strain DSM 10523 / SB164P1)</name>
    <dbReference type="NCBI Taxonomy" id="1167006"/>
    <lineage>
        <taxon>Bacteria</taxon>
        <taxon>Pseudomonadati</taxon>
        <taxon>Thermodesulfobacteriota</taxon>
        <taxon>Desulfobulbia</taxon>
        <taxon>Desulfobulbales</taxon>
        <taxon>Desulfocapsaceae</taxon>
        <taxon>Desulfocapsa</taxon>
    </lineage>
</organism>
<evidence type="ECO:0000313" key="3">
    <source>
        <dbReference type="EMBL" id="AGF77923.1"/>
    </source>
</evidence>
<dbReference type="Gene3D" id="1.10.287.470">
    <property type="entry name" value="Helix hairpin bin"/>
    <property type="match status" value="1"/>
</dbReference>
<dbReference type="PANTHER" id="PTHR30469:SF15">
    <property type="entry name" value="HLYD FAMILY OF SECRETION PROTEINS"/>
    <property type="match status" value="1"/>
</dbReference>
<sequence length="390" mass="43418">MKTFLSFLVLILAVAVSFWLYANKPQTKKSKPERPVPMVRTILVQPTNEAVVFEAAGLVIPAREVELQTEVEGRIIEQNTELVPGGIVAEGEMLIQIDPLDYRLQVSEREAELATARYELEVEEGRQIIAREEWSILEQELLGDKVSKHLALREPHLRNSHARLEAAESRLAAAKLAEKRTTIRAPFNGLILKESVETGQFVGRQTVIAALVSTDQFWVQASVPLSLLDRLQFPDGQGGKGSAAQIVLDKGYGGKPTLREGTIFKLLPDLDPKSRMARLLIEIPDPFNLDKEIQGNLGGKILLGSYVKVQLNAGEFPDVYVVPRAALREGDLLWLISAEGRLDIRPVKVLWRRIDEVLVTAEEALDEPIVVSRLVSPVTGMQIRTDAHRK</sequence>
<comment type="similarity">
    <text evidence="1">Belongs to the membrane fusion protein (MFP) (TC 8.A.1) family.</text>
</comment>
<dbReference type="GO" id="GO:1990281">
    <property type="term" value="C:efflux pump complex"/>
    <property type="evidence" value="ECO:0007669"/>
    <property type="project" value="TreeGrafter"/>
</dbReference>
<gene>
    <name evidence="3" type="ordered locus">UWK_01362</name>
</gene>
<dbReference type="AlphaFoldDB" id="M1P381"/>
<dbReference type="InterPro" id="IPR006143">
    <property type="entry name" value="RND_pump_MFP"/>
</dbReference>
<feature type="domain" description="Multidrug resistance protein MdtA-like barrel-sandwich hybrid" evidence="2">
    <location>
        <begin position="63"/>
        <end position="205"/>
    </location>
</feature>
<dbReference type="eggNOG" id="COG0845">
    <property type="taxonomic scope" value="Bacteria"/>
</dbReference>
<dbReference type="GO" id="GO:0015562">
    <property type="term" value="F:efflux transmembrane transporter activity"/>
    <property type="evidence" value="ECO:0007669"/>
    <property type="project" value="TreeGrafter"/>
</dbReference>
<dbReference type="HOGENOM" id="CLU_018816_18_2_7"/>
<dbReference type="SUPFAM" id="SSF111369">
    <property type="entry name" value="HlyD-like secretion proteins"/>
    <property type="match status" value="1"/>
</dbReference>
<evidence type="ECO:0000259" key="2">
    <source>
        <dbReference type="Pfam" id="PF25917"/>
    </source>
</evidence>
<dbReference type="NCBIfam" id="TIGR01730">
    <property type="entry name" value="RND_mfp"/>
    <property type="match status" value="1"/>
</dbReference>
<proteinExistence type="inferred from homology"/>
<accession>M1P381</accession>
<evidence type="ECO:0000313" key="4">
    <source>
        <dbReference type="Proteomes" id="UP000011721"/>
    </source>
</evidence>
<dbReference type="STRING" id="1167006.UWK_01362"/>
<dbReference type="Pfam" id="PF25917">
    <property type="entry name" value="BSH_RND"/>
    <property type="match status" value="1"/>
</dbReference>
<dbReference type="PANTHER" id="PTHR30469">
    <property type="entry name" value="MULTIDRUG RESISTANCE PROTEIN MDTA"/>
    <property type="match status" value="1"/>
</dbReference>
<dbReference type="RefSeq" id="WP_015403614.1">
    <property type="nucleotide sequence ID" value="NC_020304.1"/>
</dbReference>
<dbReference type="Proteomes" id="UP000011721">
    <property type="component" value="Chromosome"/>
</dbReference>
<reference evidence="4" key="1">
    <citation type="journal article" date="2013" name="Stand. Genomic Sci.">
        <title>Complete genome sequence of Desulfocapsa sulfexigens, a marine deltaproteobacterium specialized in disproportionating inorganic sulfur compounds.</title>
        <authorList>
            <person name="Finster K.W."/>
            <person name="Kjeldsen K.U."/>
            <person name="Kube M."/>
            <person name="Reinhardt R."/>
            <person name="Mussmann M."/>
            <person name="Amann R."/>
            <person name="Schreiber L."/>
        </authorList>
    </citation>
    <scope>NUCLEOTIDE SEQUENCE [LARGE SCALE GENOMIC DNA]</scope>
    <source>
        <strain evidence="4">DSM 10523 / SB164P1</strain>
    </source>
</reference>
<keyword evidence="4" id="KW-1185">Reference proteome</keyword>
<dbReference type="EMBL" id="CP003985">
    <property type="protein sequence ID" value="AGF77923.1"/>
    <property type="molecule type" value="Genomic_DNA"/>
</dbReference>
<dbReference type="KEGG" id="dsf:UWK_01362"/>
<evidence type="ECO:0000256" key="1">
    <source>
        <dbReference type="ARBA" id="ARBA00009477"/>
    </source>
</evidence>
<name>M1P381_DESSD</name>
<protein>
    <submittedName>
        <fullName evidence="3">RND family efflux transporter, MFP subunit</fullName>
    </submittedName>
</protein>
<dbReference type="InterPro" id="IPR058625">
    <property type="entry name" value="MdtA-like_BSH"/>
</dbReference>